<proteinExistence type="predicted"/>
<organism evidence="1 2">
    <name type="scientific">Racocetra persica</name>
    <dbReference type="NCBI Taxonomy" id="160502"/>
    <lineage>
        <taxon>Eukaryota</taxon>
        <taxon>Fungi</taxon>
        <taxon>Fungi incertae sedis</taxon>
        <taxon>Mucoromycota</taxon>
        <taxon>Glomeromycotina</taxon>
        <taxon>Glomeromycetes</taxon>
        <taxon>Diversisporales</taxon>
        <taxon>Gigasporaceae</taxon>
        <taxon>Racocetra</taxon>
    </lineage>
</organism>
<dbReference type="EMBL" id="CAJVQC010078759">
    <property type="protein sequence ID" value="CAG8816590.1"/>
    <property type="molecule type" value="Genomic_DNA"/>
</dbReference>
<feature type="non-terminal residue" evidence="1">
    <location>
        <position position="1"/>
    </location>
</feature>
<evidence type="ECO:0000313" key="1">
    <source>
        <dbReference type="EMBL" id="CAG8816590.1"/>
    </source>
</evidence>
<comment type="caution">
    <text evidence="1">The sequence shown here is derived from an EMBL/GenBank/DDBJ whole genome shotgun (WGS) entry which is preliminary data.</text>
</comment>
<reference evidence="1" key="1">
    <citation type="submission" date="2021-06" db="EMBL/GenBank/DDBJ databases">
        <authorList>
            <person name="Kallberg Y."/>
            <person name="Tangrot J."/>
            <person name="Rosling A."/>
        </authorList>
    </citation>
    <scope>NUCLEOTIDE SEQUENCE</scope>
    <source>
        <strain evidence="1">MA461A</strain>
    </source>
</reference>
<name>A0ACA9RZ31_9GLOM</name>
<feature type="non-terminal residue" evidence="1">
    <location>
        <position position="148"/>
    </location>
</feature>
<evidence type="ECO:0000313" key="2">
    <source>
        <dbReference type="Proteomes" id="UP000789920"/>
    </source>
</evidence>
<protein>
    <submittedName>
        <fullName evidence="1">11007_t:CDS:1</fullName>
    </submittedName>
</protein>
<dbReference type="Proteomes" id="UP000789920">
    <property type="component" value="Unassembled WGS sequence"/>
</dbReference>
<keyword evidence="2" id="KW-1185">Reference proteome</keyword>
<sequence length="148" mass="16935">ESLASEHFGTESITSDCAIEMQPFIWDGVSFEEARMMVDIDEDEELTWEDLDIETKNNDINLASILEPELEEDNNNINLASILKSEKDIDSQDQDLTSCVLLNMIDSCIQCCSNKTERQRPLTQLVGTWKIDKDIVLELKKKNKLHTL</sequence>
<accession>A0ACA9RZ31</accession>
<gene>
    <name evidence="1" type="ORF">RPERSI_LOCUS24492</name>
</gene>